<dbReference type="EMBL" id="MT144629">
    <property type="protein sequence ID" value="QJH95803.1"/>
    <property type="molecule type" value="Genomic_DNA"/>
</dbReference>
<evidence type="ECO:0000313" key="1">
    <source>
        <dbReference type="EMBL" id="QJA48509.1"/>
    </source>
</evidence>
<name>A0A6H1ZM18_9ZZZZ</name>
<dbReference type="EMBL" id="MT144088">
    <property type="protein sequence ID" value="QJA48509.1"/>
    <property type="molecule type" value="Genomic_DNA"/>
</dbReference>
<accession>A0A6H1ZM18</accession>
<evidence type="ECO:0000313" key="2">
    <source>
        <dbReference type="EMBL" id="QJH95803.1"/>
    </source>
</evidence>
<reference evidence="1" key="1">
    <citation type="submission" date="2020-03" db="EMBL/GenBank/DDBJ databases">
        <title>The deep terrestrial virosphere.</title>
        <authorList>
            <person name="Holmfeldt K."/>
            <person name="Nilsson E."/>
            <person name="Simone D."/>
            <person name="Lopez-Fernandez M."/>
            <person name="Wu X."/>
            <person name="de Brujin I."/>
            <person name="Lundin D."/>
            <person name="Andersson A."/>
            <person name="Bertilsson S."/>
            <person name="Dopson M."/>
        </authorList>
    </citation>
    <scope>NUCLEOTIDE SEQUENCE</scope>
    <source>
        <strain evidence="1">TM448A00980</strain>
        <strain evidence="2">TM448B00537</strain>
    </source>
</reference>
<proteinExistence type="predicted"/>
<protein>
    <submittedName>
        <fullName evidence="1">Putative tail protein</fullName>
    </submittedName>
</protein>
<organism evidence="1">
    <name type="scientific">viral metagenome</name>
    <dbReference type="NCBI Taxonomy" id="1070528"/>
    <lineage>
        <taxon>unclassified sequences</taxon>
        <taxon>metagenomes</taxon>
        <taxon>organismal metagenomes</taxon>
    </lineage>
</organism>
<dbReference type="AlphaFoldDB" id="A0A6H1ZM18"/>
<gene>
    <name evidence="1" type="ORF">TM448A00980_0002</name>
    <name evidence="2" type="ORF">TM448B00537_0023</name>
</gene>
<sequence length="581" mass="63062">MTNPLIIKDWDQGIADSPHKGHALLRNVDIESFPGAIKTVKKPGTYFHKINTVTFTADAGTDICTASGTIEANGAGFNGAAVYFTTTGTLPTGLSLNIVYFLLYASSSTFKVAVSYKNSAGSAYPTPIDITGAGSGTHTMIQLPIGTINWIIEDTRTDNVWMLSSNGRVWFSLGSNIAYLLHNSAIESVTGGITNATGNGLVLSPFSSTSSTYLFVFRNALIDVIDIFGVITIETPVWSNGWKSMNTTAGSSNSHHAIQGQDNIIYFTDDRYTGSIKENSGSIFDPATAGTYTYNNQALDMPIREICQCLEEHGINLLVGGNTYNQIYPWDRTSDSYNLPLSVPEFGIKRMKNIGGIVYILAGTWGNIYQTQGSYVRHVKKLPTYLTNNAGSIQLNPIIWGGIAASNNTLLFGVSTVTSGNSGLWRMYLDGRIVIDNIPSTGSTNVIGLMAKNDFYRMGYEGGADNFNSMQYGINLYNSYETVLQSGLFQVATKIEKATYSRLELVIAKPATSGNARVSYRQDLSSSFITLDAFSADSATTTFTSEGIGLIDIDKIQVQIEMNDGSSGYIDFEFIEVRLMP</sequence>